<sequence>MADGGKFVVSINSHWNKEAEDEDYRNKLHIILLLSSAAHTHTFAHAHRFGLAFNALILSDVVICTTEWFGDLRAHMNPPKLPPFHDIIYDESDCPFGLESVAIPEFVYFGEMIATKFVREHSQCLQFCLKMNKCKAVNFFEGMEKKDPEIGFCELLVEGQYDNPRLMRPFRRATYYEKIHCRVEKEEEKQPFAFDDNEGKGLLIDNENSTTKQTDGSENGKEDNLKTPTTTTQQSGRRTNDQHSPLREDDDRGPTEENGKDQSQNDRKEGVKTVLTDKISAPIAETANGIRPTASLNVLMLKRLAERIRELKERFRN</sequence>
<keyword evidence="3" id="KW-1185">Reference proteome</keyword>
<dbReference type="InterPro" id="IPR003609">
    <property type="entry name" value="Pan_app"/>
</dbReference>
<organism evidence="3 4">
    <name type="scientific">Globodera rostochiensis</name>
    <name type="common">Golden nematode worm</name>
    <name type="synonym">Heterodera rostochiensis</name>
    <dbReference type="NCBI Taxonomy" id="31243"/>
    <lineage>
        <taxon>Eukaryota</taxon>
        <taxon>Metazoa</taxon>
        <taxon>Ecdysozoa</taxon>
        <taxon>Nematoda</taxon>
        <taxon>Chromadorea</taxon>
        <taxon>Rhabditida</taxon>
        <taxon>Tylenchina</taxon>
        <taxon>Tylenchomorpha</taxon>
        <taxon>Tylenchoidea</taxon>
        <taxon>Heteroderidae</taxon>
        <taxon>Heteroderinae</taxon>
        <taxon>Globodera</taxon>
    </lineage>
</organism>
<dbReference type="Proteomes" id="UP000887572">
    <property type="component" value="Unplaced"/>
</dbReference>
<accession>A0A914HBD2</accession>
<reference evidence="4" key="1">
    <citation type="submission" date="2022-11" db="UniProtKB">
        <authorList>
            <consortium name="WormBaseParasite"/>
        </authorList>
    </citation>
    <scope>IDENTIFICATION</scope>
</reference>
<dbReference type="PROSITE" id="PS50948">
    <property type="entry name" value="PAN"/>
    <property type="match status" value="1"/>
</dbReference>
<evidence type="ECO:0000259" key="2">
    <source>
        <dbReference type="PROSITE" id="PS50948"/>
    </source>
</evidence>
<evidence type="ECO:0000256" key="1">
    <source>
        <dbReference type="SAM" id="MobiDB-lite"/>
    </source>
</evidence>
<evidence type="ECO:0000313" key="3">
    <source>
        <dbReference type="Proteomes" id="UP000887572"/>
    </source>
</evidence>
<proteinExistence type="predicted"/>
<feature type="compositionally biased region" description="Polar residues" evidence="1">
    <location>
        <begin position="206"/>
        <end position="217"/>
    </location>
</feature>
<protein>
    <submittedName>
        <fullName evidence="4">Apple domain-containing protein</fullName>
    </submittedName>
</protein>
<feature type="region of interest" description="Disordered" evidence="1">
    <location>
        <begin position="190"/>
        <end position="273"/>
    </location>
</feature>
<name>A0A914HBD2_GLORO</name>
<feature type="compositionally biased region" description="Polar residues" evidence="1">
    <location>
        <begin position="226"/>
        <end position="237"/>
    </location>
</feature>
<dbReference type="Pfam" id="PF00024">
    <property type="entry name" value="PAN_1"/>
    <property type="match status" value="1"/>
</dbReference>
<evidence type="ECO:0000313" key="4">
    <source>
        <dbReference type="WBParaSite" id="Gr19_v10_g15787.t1"/>
    </source>
</evidence>
<feature type="compositionally biased region" description="Basic and acidic residues" evidence="1">
    <location>
        <begin position="238"/>
        <end position="271"/>
    </location>
</feature>
<dbReference type="WBParaSite" id="Gr19_v10_g15787.t1">
    <property type="protein sequence ID" value="Gr19_v10_g15787.t1"/>
    <property type="gene ID" value="Gr19_v10_g15787"/>
</dbReference>
<feature type="domain" description="Apple" evidence="2">
    <location>
        <begin position="94"/>
        <end position="181"/>
    </location>
</feature>
<dbReference type="AlphaFoldDB" id="A0A914HBD2"/>
<dbReference type="SMART" id="SM00473">
    <property type="entry name" value="PAN_AP"/>
    <property type="match status" value="1"/>
</dbReference>
<dbReference type="SUPFAM" id="SSF57414">
    <property type="entry name" value="Hairpin loop containing domain-like"/>
    <property type="match status" value="1"/>
</dbReference>